<organism evidence="4 5">
    <name type="scientific">[Clostridium] leptum DSM 753</name>
    <dbReference type="NCBI Taxonomy" id="428125"/>
    <lineage>
        <taxon>Bacteria</taxon>
        <taxon>Bacillati</taxon>
        <taxon>Bacillota</taxon>
        <taxon>Clostridia</taxon>
        <taxon>Eubacteriales</taxon>
        <taxon>Oscillospiraceae</taxon>
        <taxon>Oscillospiraceae incertae sedis</taxon>
    </lineage>
</organism>
<dbReference type="Pfam" id="PF01408">
    <property type="entry name" value="GFO_IDH_MocA"/>
    <property type="match status" value="1"/>
</dbReference>
<protein>
    <submittedName>
        <fullName evidence="4">Oxidoreductase, NAD-binding domain protein</fullName>
    </submittedName>
</protein>
<dbReference type="InterPro" id="IPR055170">
    <property type="entry name" value="GFO_IDH_MocA-like_dom"/>
</dbReference>
<comment type="caution">
    <text evidence="4">The sequence shown here is derived from an EMBL/GenBank/DDBJ whole genome shotgun (WGS) entry which is preliminary data.</text>
</comment>
<evidence type="ECO:0000259" key="2">
    <source>
        <dbReference type="Pfam" id="PF01408"/>
    </source>
</evidence>
<dbReference type="eggNOG" id="COG0673">
    <property type="taxonomic scope" value="Bacteria"/>
</dbReference>
<dbReference type="AlphaFoldDB" id="A7VPZ2"/>
<dbReference type="InterPro" id="IPR000683">
    <property type="entry name" value="Gfo/Idh/MocA-like_OxRdtase_N"/>
</dbReference>
<evidence type="ECO:0000256" key="1">
    <source>
        <dbReference type="ARBA" id="ARBA00023002"/>
    </source>
</evidence>
<dbReference type="GO" id="GO:0000166">
    <property type="term" value="F:nucleotide binding"/>
    <property type="evidence" value="ECO:0007669"/>
    <property type="project" value="InterPro"/>
</dbReference>
<dbReference type="InterPro" id="IPR036291">
    <property type="entry name" value="NAD(P)-bd_dom_sf"/>
</dbReference>
<dbReference type="SUPFAM" id="SSF51735">
    <property type="entry name" value="NAD(P)-binding Rossmann-fold domains"/>
    <property type="match status" value="1"/>
</dbReference>
<dbReference type="GO" id="GO:0016491">
    <property type="term" value="F:oxidoreductase activity"/>
    <property type="evidence" value="ECO:0007669"/>
    <property type="project" value="UniProtKB-KW"/>
</dbReference>
<dbReference type="HOGENOM" id="CLU_709458_0_0_9"/>
<feature type="domain" description="GFO/IDH/MocA-like oxidoreductase" evidence="3">
    <location>
        <begin position="153"/>
        <end position="289"/>
    </location>
</feature>
<sequence>MSWERERKEMGKNVRFGIIGCGLMGREFASAAARWQHFTEEIPQPQLIAVCDVNPSGRKWFTNHVPTVQYEYDDYRELLKNPEVEAVYCAVPHHLHEEIYVAVIESGKHLMGEKPFGIDQAANDHILEALQEHPEVFARCASEFPYFPAMQVMLSWIREEKFGRILEIKAGFNHSSDMDTKKPINWKRQACYNGAYGCIGDLGIHTQHVPFRMGFLPRNVYASLRKYINQRPDGKGGTAACDTWDNAVLFCEAVDKRGETVPMTLETKRMSPGDTNNWYFEIYGMEASAKFTSSKPDIFTFTQSWGKEQAWADIHIGYKPMLPTITGPIFEFGFTDAILQMWGAYMKELDGRQVSFGCFTPEETALSHRLSTAALRSYEERKAMDL</sequence>
<gene>
    <name evidence="4" type="ORF">CLOLEP_00619</name>
</gene>
<name>A7VPZ2_9FIRM</name>
<accession>A7VPZ2</accession>
<dbReference type="EMBL" id="ABCB02000014">
    <property type="protein sequence ID" value="EDO62497.1"/>
    <property type="molecule type" value="Genomic_DNA"/>
</dbReference>
<keyword evidence="1" id="KW-0560">Oxidoreductase</keyword>
<dbReference type="SUPFAM" id="SSF55347">
    <property type="entry name" value="Glyceraldehyde-3-phosphate dehydrogenase-like, C-terminal domain"/>
    <property type="match status" value="1"/>
</dbReference>
<dbReference type="InterPro" id="IPR050463">
    <property type="entry name" value="Gfo/Idh/MocA_oxidrdct_glycsds"/>
</dbReference>
<evidence type="ECO:0000313" key="5">
    <source>
        <dbReference type="Proteomes" id="UP000003490"/>
    </source>
</evidence>
<evidence type="ECO:0000259" key="3">
    <source>
        <dbReference type="Pfam" id="PF22725"/>
    </source>
</evidence>
<reference evidence="4 5" key="1">
    <citation type="submission" date="2007-08" db="EMBL/GenBank/DDBJ databases">
        <title>Draft genome sequence of Clostridium leptum (DSM 753).</title>
        <authorList>
            <person name="Sudarsanam P."/>
            <person name="Ley R."/>
            <person name="Guruge J."/>
            <person name="Turnbaugh P.J."/>
            <person name="Mahowald M."/>
            <person name="Liep D."/>
            <person name="Gordon J."/>
        </authorList>
    </citation>
    <scope>NUCLEOTIDE SEQUENCE [LARGE SCALE GENOMIC DNA]</scope>
    <source>
        <strain evidence="4 5">DSM 753</strain>
    </source>
</reference>
<feature type="domain" description="Gfo/Idh/MocA-like oxidoreductase N-terminal" evidence="2">
    <location>
        <begin position="14"/>
        <end position="136"/>
    </location>
</feature>
<dbReference type="PANTHER" id="PTHR43818">
    <property type="entry name" value="BCDNA.GH03377"/>
    <property type="match status" value="1"/>
</dbReference>
<dbReference type="Gene3D" id="3.40.50.720">
    <property type="entry name" value="NAD(P)-binding Rossmann-like Domain"/>
    <property type="match status" value="1"/>
</dbReference>
<dbReference type="Gene3D" id="3.30.360.10">
    <property type="entry name" value="Dihydrodipicolinate Reductase, domain 2"/>
    <property type="match status" value="1"/>
</dbReference>
<dbReference type="Proteomes" id="UP000003490">
    <property type="component" value="Unassembled WGS sequence"/>
</dbReference>
<proteinExistence type="predicted"/>
<dbReference type="Pfam" id="PF22725">
    <property type="entry name" value="GFO_IDH_MocA_C3"/>
    <property type="match status" value="1"/>
</dbReference>
<dbReference type="PANTHER" id="PTHR43818:SF11">
    <property type="entry name" value="BCDNA.GH03377"/>
    <property type="match status" value="1"/>
</dbReference>
<evidence type="ECO:0000313" key="4">
    <source>
        <dbReference type="EMBL" id="EDO62497.1"/>
    </source>
</evidence>
<reference evidence="4 5" key="2">
    <citation type="submission" date="2007-08" db="EMBL/GenBank/DDBJ databases">
        <authorList>
            <person name="Fulton L."/>
            <person name="Clifton S."/>
            <person name="Fulton B."/>
            <person name="Xu J."/>
            <person name="Minx P."/>
            <person name="Pepin K.H."/>
            <person name="Johnson M."/>
            <person name="Thiruvilangam P."/>
            <person name="Bhonagiri V."/>
            <person name="Nash W.E."/>
            <person name="Wang C."/>
            <person name="Mardis E.R."/>
            <person name="Wilson R.K."/>
        </authorList>
    </citation>
    <scope>NUCLEOTIDE SEQUENCE [LARGE SCALE GENOMIC DNA]</scope>
    <source>
        <strain evidence="4 5">DSM 753</strain>
    </source>
</reference>